<keyword evidence="2" id="KW-0812">Transmembrane</keyword>
<dbReference type="EMBL" id="CAXAMN010015725">
    <property type="protein sequence ID" value="CAK9046486.1"/>
    <property type="molecule type" value="Genomic_DNA"/>
</dbReference>
<evidence type="ECO:0000256" key="1">
    <source>
        <dbReference type="SAM" id="Coils"/>
    </source>
</evidence>
<sequence>MEDPSPVISTSQPLEVINDLEVAFEVAESTEGPWQVLYPKGRVQVTGESFQVRLREDDTIAVTVKTLLFAGKPEMKVTISEMDEDFCTRVAHWLQQERQDTWQETKQSRRRKEEIDEMTRSNAFRRKVCSWEAFVLTFAILCLLCFLALVAAAVWSYSDIIAYIAVAAGPCCLSSFFLCIASREMQDTGRCTCQMLWLVLAYLWGLACLIGTIGWKNLFLVPFAFGPFLCVAARHVCSAAGCCGKRWHREAELFVRETTIMFEGKVIEEPGTACVASWPGIYATAWHYLAMRARGGQTSAAVVFLPKGTQHYGKHYPIPKEEGLQGECWCFALYGEKKEWGCQWWSVWIENVYRAMVCGAVLHVYYCEGFCGRGKAASFATVGQENLVRENVEKKMEDFSVSKEFQDAAQAGLCRLSDEQRYDGSSQFSREMKRLFRKWLPLEDLKTLEDLDGLGPSQRAEVAWLDRKGYPYIEMDVSPFLHTQEEDLTATSAGDGTDRSERIREAHSTAVLEDHHAAKRRVGLPGLREVINDLQVAIEVAEGPGPWRVAYPEGRVQVTGESFQVRLREDDTIAVTVLTSELALGRERKVMVSAVDEEFGRRVDIWLQQEQKAIREEEKWRREAENRVRDRTIMFEGKISEEPGTACIASWPGLYATAWHYLARQARGGQTSAAVVFLPEGTQYYGNHCPIPVEEGLCGACWCFALYGEEKEWGCQWWSVWIENIHKAMQYGAVLHVYFWQGLRSKGKVASFATVGQENLVRESVRKKMQDFERSKEYEDAKQAGLLKLSNEKRYDRSSQQSREVQRLFRKWLPPEERRILEDAEGLGDSQRAEVAWLDRKGYPYIEMDVSPFLQPSDGDTQDQEEPLDARHSVQDFQESVKDGKFMALQTNLWKVPSHPSACAKMEEVAFHPLVINDLQVAIEIACQEGQFRVLYPEGRAQVASRSFQMRLREDERIAVTVKSSKFAHTDDLIASQVDEDFRQRVEHWLKREQRATREEEEQERLRAAELEEKMRSSQCHRRILSKETVCLVWVTVGLAISYCVCFLNWFAFVAFAWKLLGFAGAVCLALLFFCMDRATSNTTTWQNSLLWMASAFLCFGSCYVFLRILQDEQYNSQVYEAPKYVVLVVVAFSATGPIIGIVARRMCLASGLQRRQWHQGASFEGRISQEPGTACVASWPGIYETARRRLVRHAHGQQTSAAMVFPPKVTQCSGEHSPIPKEEGLQGECWCWALYGERRPSGCKWFAIWIQNIHRAMECGANLHVYFREGFRGRGKAASFASVGQENFSREKVRVKMKDFEKSNEFEDAKQAGLVRLSDMKRYDGSSQQSREKQRLFLGWLSAEDRKVLEDSEGLGDSQRAEVAWLDRKGYPYIEMDVSPFIQPSDEEGIAVDDVQPTLVQKELHSEL</sequence>
<reference evidence="3 4" key="1">
    <citation type="submission" date="2024-02" db="EMBL/GenBank/DDBJ databases">
        <authorList>
            <person name="Chen Y."/>
            <person name="Shah S."/>
            <person name="Dougan E. K."/>
            <person name="Thang M."/>
            <person name="Chan C."/>
        </authorList>
    </citation>
    <scope>NUCLEOTIDE SEQUENCE [LARGE SCALE GENOMIC DNA]</scope>
</reference>
<feature type="transmembrane region" description="Helical" evidence="2">
    <location>
        <begin position="1056"/>
        <end position="1077"/>
    </location>
</feature>
<evidence type="ECO:0000313" key="4">
    <source>
        <dbReference type="Proteomes" id="UP001642484"/>
    </source>
</evidence>
<keyword evidence="2" id="KW-0472">Membrane</keyword>
<keyword evidence="2" id="KW-1133">Transmembrane helix</keyword>
<keyword evidence="1" id="KW-0175">Coiled coil</keyword>
<accession>A0ABP0M4Q6</accession>
<feature type="transmembrane region" description="Helical" evidence="2">
    <location>
        <begin position="1089"/>
        <end position="1110"/>
    </location>
</feature>
<feature type="coiled-coil region" evidence="1">
    <location>
        <begin position="994"/>
        <end position="1028"/>
    </location>
</feature>
<feature type="transmembrane region" description="Helical" evidence="2">
    <location>
        <begin position="133"/>
        <end position="154"/>
    </location>
</feature>
<evidence type="ECO:0000256" key="2">
    <source>
        <dbReference type="SAM" id="Phobius"/>
    </source>
</evidence>
<evidence type="ECO:0000313" key="3">
    <source>
        <dbReference type="EMBL" id="CAK9046486.1"/>
    </source>
</evidence>
<name>A0ABP0M4Q6_9DINO</name>
<feature type="transmembrane region" description="Helical" evidence="2">
    <location>
        <begin position="1122"/>
        <end position="1144"/>
    </location>
</feature>
<proteinExistence type="predicted"/>
<feature type="transmembrane region" description="Helical" evidence="2">
    <location>
        <begin position="193"/>
        <end position="213"/>
    </location>
</feature>
<organism evidence="3 4">
    <name type="scientific">Durusdinium trenchii</name>
    <dbReference type="NCBI Taxonomy" id="1381693"/>
    <lineage>
        <taxon>Eukaryota</taxon>
        <taxon>Sar</taxon>
        <taxon>Alveolata</taxon>
        <taxon>Dinophyceae</taxon>
        <taxon>Suessiales</taxon>
        <taxon>Symbiodiniaceae</taxon>
        <taxon>Durusdinium</taxon>
    </lineage>
</organism>
<feature type="transmembrane region" description="Helical" evidence="2">
    <location>
        <begin position="160"/>
        <end position="181"/>
    </location>
</feature>
<feature type="transmembrane region" description="Helical" evidence="2">
    <location>
        <begin position="1031"/>
        <end position="1050"/>
    </location>
</feature>
<protein>
    <submittedName>
        <fullName evidence="3">Uncharacterized protein</fullName>
    </submittedName>
</protein>
<gene>
    <name evidence="3" type="ORF">CCMP2556_LOCUS24143</name>
</gene>
<comment type="caution">
    <text evidence="3">The sequence shown here is derived from an EMBL/GenBank/DDBJ whole genome shotgun (WGS) entry which is preliminary data.</text>
</comment>
<keyword evidence="4" id="KW-1185">Reference proteome</keyword>
<dbReference type="Proteomes" id="UP001642484">
    <property type="component" value="Unassembled WGS sequence"/>
</dbReference>